<proteinExistence type="predicted"/>
<dbReference type="EMBL" id="AQFM01000036">
    <property type="protein sequence ID" value="EOR08171.1"/>
    <property type="molecule type" value="Genomic_DNA"/>
</dbReference>
<sequence length="110" mass="12776">MREQFEQSIINSPSYQKLIFQHGERLFIFEDGQYKIAAVQLAWELCQGNPHGHNTSCTYQFDLAFLHLKDTPELRKLYWSAMGAIQFDDKDQVVTPELVECPVCKEGEHV</sequence>
<reference evidence="1 2" key="1">
    <citation type="submission" date="2013-03" db="EMBL/GenBank/DDBJ databases">
        <title>The Genome Sequence of Acinetobacter tandoii CIP 107469.</title>
        <authorList>
            <consortium name="The Broad Institute Genome Sequencing Platform"/>
            <consortium name="The Broad Institute Genome Sequencing Center for Infectious Disease"/>
            <person name="Cerqueira G."/>
            <person name="Feldgarden M."/>
            <person name="Courvalin P."/>
            <person name="Perichon B."/>
            <person name="Grillot-Courvalin C."/>
            <person name="Clermont D."/>
            <person name="Rocha E."/>
            <person name="Yoon E.-J."/>
            <person name="Nemec A."/>
            <person name="Walker B."/>
            <person name="Young S.K."/>
            <person name="Zeng Q."/>
            <person name="Gargeya S."/>
            <person name="Fitzgerald M."/>
            <person name="Haas B."/>
            <person name="Abouelleil A."/>
            <person name="Alvarado L."/>
            <person name="Arachchi H.M."/>
            <person name="Berlin A.M."/>
            <person name="Chapman S.B."/>
            <person name="Dewar J."/>
            <person name="Goldberg J."/>
            <person name="Griggs A."/>
            <person name="Gujja S."/>
            <person name="Hansen M."/>
            <person name="Howarth C."/>
            <person name="Imamovic A."/>
            <person name="Larimer J."/>
            <person name="McCowan C."/>
            <person name="Murphy C."/>
            <person name="Neiman D."/>
            <person name="Pearson M."/>
            <person name="Priest M."/>
            <person name="Roberts A."/>
            <person name="Saif S."/>
            <person name="Shea T."/>
            <person name="Sisk P."/>
            <person name="Sykes S."/>
            <person name="Wortman J."/>
            <person name="Nusbaum C."/>
            <person name="Birren B."/>
        </authorList>
    </citation>
    <scope>NUCLEOTIDE SEQUENCE [LARGE SCALE GENOMIC DNA]</scope>
    <source>
        <strain evidence="1 2">CIP 107469</strain>
    </source>
</reference>
<dbReference type="Proteomes" id="UP000016201">
    <property type="component" value="Unassembled WGS sequence"/>
</dbReference>
<organism evidence="1 2">
    <name type="scientific">Acinetobacter tandoii DSM 14970 = CIP 107469</name>
    <dbReference type="NCBI Taxonomy" id="1120927"/>
    <lineage>
        <taxon>Bacteria</taxon>
        <taxon>Pseudomonadati</taxon>
        <taxon>Pseudomonadota</taxon>
        <taxon>Gammaproteobacteria</taxon>
        <taxon>Moraxellales</taxon>
        <taxon>Moraxellaceae</taxon>
        <taxon>Acinetobacter</taxon>
    </lineage>
</organism>
<keyword evidence="2" id="KW-1185">Reference proteome</keyword>
<dbReference type="eggNOG" id="ENOG5031S7N">
    <property type="taxonomic scope" value="Bacteria"/>
</dbReference>
<protein>
    <submittedName>
        <fullName evidence="1">Uncharacterized protein</fullName>
    </submittedName>
</protein>
<dbReference type="AlphaFoldDB" id="R9B707"/>
<evidence type="ECO:0000313" key="2">
    <source>
        <dbReference type="Proteomes" id="UP000016201"/>
    </source>
</evidence>
<gene>
    <name evidence="1" type="ORF">I593_01526</name>
</gene>
<comment type="caution">
    <text evidence="1">The sequence shown here is derived from an EMBL/GenBank/DDBJ whole genome shotgun (WGS) entry which is preliminary data.</text>
</comment>
<accession>R9B707</accession>
<dbReference type="RefSeq" id="WP_016166611.1">
    <property type="nucleotide sequence ID" value="NZ_JHZG01000011.1"/>
</dbReference>
<dbReference type="OrthoDB" id="9890522at2"/>
<name>R9B707_9GAMM</name>
<evidence type="ECO:0000313" key="1">
    <source>
        <dbReference type="EMBL" id="EOR08171.1"/>
    </source>
</evidence>
<dbReference type="PATRIC" id="fig|1120927.3.peg.1478"/>